<evidence type="ECO:0000313" key="14">
    <source>
        <dbReference type="EMBL" id="MBC8336146.1"/>
    </source>
</evidence>
<evidence type="ECO:0000256" key="2">
    <source>
        <dbReference type="ARBA" id="ARBA00009054"/>
    </source>
</evidence>
<dbReference type="Gene3D" id="2.30.22.10">
    <property type="entry name" value="Head domain of nucleotide exchange factor GrpE"/>
    <property type="match status" value="1"/>
</dbReference>
<dbReference type="SUPFAM" id="SSF58014">
    <property type="entry name" value="Coiled-coil domain of nucleotide exchange factor GrpE"/>
    <property type="match status" value="1"/>
</dbReference>
<keyword evidence="4 10" id="KW-0963">Cytoplasm</keyword>
<dbReference type="GO" id="GO:0006457">
    <property type="term" value="P:protein folding"/>
    <property type="evidence" value="ECO:0007669"/>
    <property type="project" value="InterPro"/>
</dbReference>
<dbReference type="PANTHER" id="PTHR21237">
    <property type="entry name" value="GRPE PROTEIN"/>
    <property type="match status" value="1"/>
</dbReference>
<feature type="region of interest" description="Disordered" evidence="13">
    <location>
        <begin position="1"/>
        <end position="33"/>
    </location>
</feature>
<dbReference type="GO" id="GO:0051087">
    <property type="term" value="F:protein-folding chaperone binding"/>
    <property type="evidence" value="ECO:0007669"/>
    <property type="project" value="InterPro"/>
</dbReference>
<evidence type="ECO:0000256" key="6">
    <source>
        <dbReference type="ARBA" id="ARBA00023186"/>
    </source>
</evidence>
<evidence type="ECO:0000256" key="12">
    <source>
        <dbReference type="RuleBase" id="RU004478"/>
    </source>
</evidence>
<dbReference type="InterPro" id="IPR000740">
    <property type="entry name" value="GrpE"/>
</dbReference>
<sequence>MMAESKKNKNTKDNKDKKEQKEQSEKQANAEGFEARLVGVDEYQALKQELEDSKAEVVEKQDELLRSLAEFSNYKKRIDRDQALKYQTMKGDIIKRFLPAMDDMARALQNAPEDPWVEGIQLIYRKLEGVLEAEGITRIEAENADFDPNFHEAIAQTPSAGHESGQVIEVLAQGYMLGERVIRPAMVRVAE</sequence>
<dbReference type="PANTHER" id="PTHR21237:SF23">
    <property type="entry name" value="GRPE PROTEIN HOMOLOG, MITOCHONDRIAL"/>
    <property type="match status" value="1"/>
</dbReference>
<evidence type="ECO:0000256" key="3">
    <source>
        <dbReference type="ARBA" id="ARBA00011738"/>
    </source>
</evidence>
<feature type="compositionally biased region" description="Basic and acidic residues" evidence="13">
    <location>
        <begin position="1"/>
        <end position="25"/>
    </location>
</feature>
<keyword evidence="6 10" id="KW-0143">Chaperone</keyword>
<comment type="subunit">
    <text evidence="3 10">Homodimer.</text>
</comment>
<gene>
    <name evidence="10" type="primary">grpE</name>
    <name evidence="14" type="ORF">H8E29_12835</name>
</gene>
<dbReference type="InterPro" id="IPR013805">
    <property type="entry name" value="GrpE_CC"/>
</dbReference>
<comment type="subcellular location">
    <subcellularLocation>
        <location evidence="1 10">Cytoplasm</location>
    </subcellularLocation>
</comment>
<dbReference type="GO" id="GO:0042803">
    <property type="term" value="F:protein homodimerization activity"/>
    <property type="evidence" value="ECO:0007669"/>
    <property type="project" value="InterPro"/>
</dbReference>
<organism evidence="14 15">
    <name type="scientific">Candidatus Desulfolinea nitratireducens</name>
    <dbReference type="NCBI Taxonomy" id="2841698"/>
    <lineage>
        <taxon>Bacteria</taxon>
        <taxon>Bacillati</taxon>
        <taxon>Chloroflexota</taxon>
        <taxon>Anaerolineae</taxon>
        <taxon>Anaerolineales</taxon>
        <taxon>Anaerolineales incertae sedis</taxon>
        <taxon>Candidatus Desulfolinea</taxon>
    </lineage>
</organism>
<dbReference type="Pfam" id="PF01025">
    <property type="entry name" value="GrpE"/>
    <property type="match status" value="1"/>
</dbReference>
<evidence type="ECO:0000256" key="9">
    <source>
        <dbReference type="ARBA" id="ARBA00076414"/>
    </source>
</evidence>
<evidence type="ECO:0000256" key="10">
    <source>
        <dbReference type="HAMAP-Rule" id="MF_01151"/>
    </source>
</evidence>
<evidence type="ECO:0000256" key="5">
    <source>
        <dbReference type="ARBA" id="ARBA00023016"/>
    </source>
</evidence>
<dbReference type="PRINTS" id="PR00773">
    <property type="entry name" value="GRPEPROTEIN"/>
</dbReference>
<dbReference type="PROSITE" id="PS01071">
    <property type="entry name" value="GRPE"/>
    <property type="match status" value="1"/>
</dbReference>
<evidence type="ECO:0000256" key="4">
    <source>
        <dbReference type="ARBA" id="ARBA00022490"/>
    </source>
</evidence>
<dbReference type="FunFam" id="2.30.22.10:FF:000001">
    <property type="entry name" value="Protein GrpE"/>
    <property type="match status" value="1"/>
</dbReference>
<keyword evidence="5 10" id="KW-0346">Stress response</keyword>
<proteinExistence type="inferred from homology"/>
<name>A0A8J6TF99_9CHLR</name>
<dbReference type="InterPro" id="IPR009012">
    <property type="entry name" value="GrpE_head"/>
</dbReference>
<dbReference type="GO" id="GO:0051082">
    <property type="term" value="F:unfolded protein binding"/>
    <property type="evidence" value="ECO:0007669"/>
    <property type="project" value="TreeGrafter"/>
</dbReference>
<reference evidence="14 15" key="1">
    <citation type="submission" date="2020-08" db="EMBL/GenBank/DDBJ databases">
        <title>Bridging the membrane lipid divide: bacteria of the FCB group superphylum have the potential to synthesize archaeal ether lipids.</title>
        <authorList>
            <person name="Villanueva L."/>
            <person name="Von Meijenfeldt F.A.B."/>
            <person name="Westbye A.B."/>
            <person name="Yadav S."/>
            <person name="Hopmans E.C."/>
            <person name="Dutilh B.E."/>
            <person name="Sinninghe Damste J.S."/>
        </authorList>
    </citation>
    <scope>NUCLEOTIDE SEQUENCE [LARGE SCALE GENOMIC DNA]</scope>
    <source>
        <strain evidence="14">NIOZ-UU36</strain>
    </source>
</reference>
<dbReference type="SUPFAM" id="SSF51064">
    <property type="entry name" value="Head domain of nucleotide exchange factor GrpE"/>
    <property type="match status" value="1"/>
</dbReference>
<accession>A0A8J6TF99</accession>
<evidence type="ECO:0000256" key="11">
    <source>
        <dbReference type="RuleBase" id="RU000639"/>
    </source>
</evidence>
<evidence type="ECO:0000313" key="15">
    <source>
        <dbReference type="Proteomes" id="UP000614469"/>
    </source>
</evidence>
<evidence type="ECO:0000256" key="8">
    <source>
        <dbReference type="ARBA" id="ARBA00072274"/>
    </source>
</evidence>
<dbReference type="EMBL" id="JACNJN010000143">
    <property type="protein sequence ID" value="MBC8336146.1"/>
    <property type="molecule type" value="Genomic_DNA"/>
</dbReference>
<dbReference type="HAMAP" id="MF_01151">
    <property type="entry name" value="GrpE"/>
    <property type="match status" value="1"/>
</dbReference>
<dbReference type="GO" id="GO:0005737">
    <property type="term" value="C:cytoplasm"/>
    <property type="evidence" value="ECO:0007669"/>
    <property type="project" value="UniProtKB-SubCell"/>
</dbReference>
<protein>
    <recommendedName>
        <fullName evidence="8 10">Protein GrpE</fullName>
    </recommendedName>
    <alternativeName>
        <fullName evidence="9 10">HSP-70 cofactor</fullName>
    </alternativeName>
</protein>
<dbReference type="Gene3D" id="3.90.20.20">
    <property type="match status" value="1"/>
</dbReference>
<dbReference type="CDD" id="cd00446">
    <property type="entry name" value="GrpE"/>
    <property type="match status" value="1"/>
</dbReference>
<comment type="caution">
    <text evidence="14">The sequence shown here is derived from an EMBL/GenBank/DDBJ whole genome shotgun (WGS) entry which is preliminary data.</text>
</comment>
<evidence type="ECO:0000256" key="7">
    <source>
        <dbReference type="ARBA" id="ARBA00053401"/>
    </source>
</evidence>
<evidence type="ECO:0000256" key="1">
    <source>
        <dbReference type="ARBA" id="ARBA00004496"/>
    </source>
</evidence>
<dbReference type="AlphaFoldDB" id="A0A8J6TF99"/>
<dbReference type="Proteomes" id="UP000614469">
    <property type="component" value="Unassembled WGS sequence"/>
</dbReference>
<evidence type="ECO:0000256" key="13">
    <source>
        <dbReference type="SAM" id="MobiDB-lite"/>
    </source>
</evidence>
<comment type="similarity">
    <text evidence="2 10 12">Belongs to the GrpE family.</text>
</comment>
<dbReference type="GO" id="GO:0000774">
    <property type="term" value="F:adenyl-nucleotide exchange factor activity"/>
    <property type="evidence" value="ECO:0007669"/>
    <property type="project" value="InterPro"/>
</dbReference>
<comment type="function">
    <text evidence="7 10 11">Participates actively in the response to hyperosmotic and heat shock by preventing the aggregation of stress-denatured proteins, in association with DnaK and GrpE. It is the nucleotide exchange factor for DnaK and may function as a thermosensor. Unfolded proteins bind initially to DnaJ; upon interaction with the DnaJ-bound protein, DnaK hydrolyzes its bound ATP, resulting in the formation of a stable complex. GrpE releases ADP from DnaK; ATP binding to DnaK triggers the release of the substrate protein, thus completing the reaction cycle. Several rounds of ATP-dependent interactions between DnaJ, DnaK and GrpE are required for fully efficient folding.</text>
</comment>